<comment type="caution">
    <text evidence="2">The sequence shown here is derived from an EMBL/GenBank/DDBJ whole genome shotgun (WGS) entry which is preliminary data.</text>
</comment>
<gene>
    <name evidence="2" type="ORF">DPMN_013260</name>
</gene>
<protein>
    <submittedName>
        <fullName evidence="2">Uncharacterized protein</fullName>
    </submittedName>
</protein>
<accession>A0A9D4N8M3</accession>
<reference evidence="2" key="2">
    <citation type="submission" date="2020-11" db="EMBL/GenBank/DDBJ databases">
        <authorList>
            <person name="McCartney M.A."/>
            <person name="Auch B."/>
            <person name="Kono T."/>
            <person name="Mallez S."/>
            <person name="Becker A."/>
            <person name="Gohl D.M."/>
            <person name="Silverstein K.A.T."/>
            <person name="Koren S."/>
            <person name="Bechman K.B."/>
            <person name="Herman A."/>
            <person name="Abrahante J.E."/>
            <person name="Garbe J."/>
        </authorList>
    </citation>
    <scope>NUCLEOTIDE SEQUENCE</scope>
    <source>
        <strain evidence="2">Duluth1</strain>
        <tissue evidence="2">Whole animal</tissue>
    </source>
</reference>
<dbReference type="Proteomes" id="UP000828390">
    <property type="component" value="Unassembled WGS sequence"/>
</dbReference>
<evidence type="ECO:0000313" key="3">
    <source>
        <dbReference type="Proteomes" id="UP000828390"/>
    </source>
</evidence>
<reference evidence="2" key="1">
    <citation type="journal article" date="2019" name="bioRxiv">
        <title>The Genome of the Zebra Mussel, Dreissena polymorpha: A Resource for Invasive Species Research.</title>
        <authorList>
            <person name="McCartney M.A."/>
            <person name="Auch B."/>
            <person name="Kono T."/>
            <person name="Mallez S."/>
            <person name="Zhang Y."/>
            <person name="Obille A."/>
            <person name="Becker A."/>
            <person name="Abrahante J.E."/>
            <person name="Garbe J."/>
            <person name="Badalamenti J.P."/>
            <person name="Herman A."/>
            <person name="Mangelson H."/>
            <person name="Liachko I."/>
            <person name="Sullivan S."/>
            <person name="Sone E.D."/>
            <person name="Koren S."/>
            <person name="Silverstein K.A.T."/>
            <person name="Beckman K.B."/>
            <person name="Gohl D.M."/>
        </authorList>
    </citation>
    <scope>NUCLEOTIDE SEQUENCE</scope>
    <source>
        <strain evidence="2">Duluth1</strain>
        <tissue evidence="2">Whole animal</tissue>
    </source>
</reference>
<keyword evidence="3" id="KW-1185">Reference proteome</keyword>
<dbReference type="AlphaFoldDB" id="A0A9D4N8M3"/>
<evidence type="ECO:0000256" key="1">
    <source>
        <dbReference type="SAM" id="MobiDB-lite"/>
    </source>
</evidence>
<proteinExistence type="predicted"/>
<organism evidence="2 3">
    <name type="scientific">Dreissena polymorpha</name>
    <name type="common">Zebra mussel</name>
    <name type="synonym">Mytilus polymorpha</name>
    <dbReference type="NCBI Taxonomy" id="45954"/>
    <lineage>
        <taxon>Eukaryota</taxon>
        <taxon>Metazoa</taxon>
        <taxon>Spiralia</taxon>
        <taxon>Lophotrochozoa</taxon>
        <taxon>Mollusca</taxon>
        <taxon>Bivalvia</taxon>
        <taxon>Autobranchia</taxon>
        <taxon>Heteroconchia</taxon>
        <taxon>Euheterodonta</taxon>
        <taxon>Imparidentia</taxon>
        <taxon>Neoheterodontei</taxon>
        <taxon>Myida</taxon>
        <taxon>Dreissenoidea</taxon>
        <taxon>Dreissenidae</taxon>
        <taxon>Dreissena</taxon>
    </lineage>
</organism>
<feature type="region of interest" description="Disordered" evidence="1">
    <location>
        <begin position="15"/>
        <end position="41"/>
    </location>
</feature>
<evidence type="ECO:0000313" key="2">
    <source>
        <dbReference type="EMBL" id="KAH3889209.1"/>
    </source>
</evidence>
<name>A0A9D4N8M3_DREPO</name>
<dbReference type="EMBL" id="JAIWYP010000001">
    <property type="protein sequence ID" value="KAH3889209.1"/>
    <property type="molecule type" value="Genomic_DNA"/>
</dbReference>
<sequence>MDIIESVTWEEPVFGVYGGDNKNTPGEPPRVGSEPTNSPSLGRRLIHYTT</sequence>